<dbReference type="EMBL" id="AWXU01000014">
    <property type="protein sequence ID" value="KFN50881.1"/>
    <property type="molecule type" value="Genomic_DNA"/>
</dbReference>
<accession>A0A091BGK5</accession>
<reference evidence="1 2" key="1">
    <citation type="submission" date="2013-09" db="EMBL/GenBank/DDBJ databases">
        <title>Genome sequencing of Arenimonas composti.</title>
        <authorList>
            <person name="Chen F."/>
            <person name="Wang G."/>
        </authorList>
    </citation>
    <scope>NUCLEOTIDE SEQUENCE [LARGE SCALE GENOMIC DNA]</scope>
    <source>
        <strain evidence="1 2">TR7-09</strain>
    </source>
</reference>
<name>A0A091BGK5_9GAMM</name>
<keyword evidence="2" id="KW-1185">Reference proteome</keyword>
<evidence type="ECO:0000313" key="1">
    <source>
        <dbReference type="EMBL" id="KFN50881.1"/>
    </source>
</evidence>
<sequence>MNPKFRNNVIGLAVALMSVLTGYGLGEPPRDTGAATTVEAGELILPMAAAPAANATRNALVRHLAMPYVSLALPTPRQES</sequence>
<dbReference type="RefSeq" id="WP_026815835.1">
    <property type="nucleotide sequence ID" value="NZ_AUFF01000001.1"/>
</dbReference>
<dbReference type="Proteomes" id="UP000029391">
    <property type="component" value="Unassembled WGS sequence"/>
</dbReference>
<dbReference type="AlphaFoldDB" id="A0A091BGK5"/>
<evidence type="ECO:0000313" key="2">
    <source>
        <dbReference type="Proteomes" id="UP000029391"/>
    </source>
</evidence>
<comment type="caution">
    <text evidence="1">The sequence shown here is derived from an EMBL/GenBank/DDBJ whole genome shotgun (WGS) entry which is preliminary data.</text>
</comment>
<protein>
    <submittedName>
        <fullName evidence="1">Uncharacterized protein</fullName>
    </submittedName>
</protein>
<gene>
    <name evidence="1" type="ORF">P873_00605</name>
</gene>
<organism evidence="1 2">
    <name type="scientific">Arenimonas composti TR7-09 = DSM 18010</name>
    <dbReference type="NCBI Taxonomy" id="1121013"/>
    <lineage>
        <taxon>Bacteria</taxon>
        <taxon>Pseudomonadati</taxon>
        <taxon>Pseudomonadota</taxon>
        <taxon>Gammaproteobacteria</taxon>
        <taxon>Lysobacterales</taxon>
        <taxon>Lysobacteraceae</taxon>
        <taxon>Arenimonas</taxon>
    </lineage>
</organism>
<dbReference type="STRING" id="1121013.GCA_000426365_00283"/>
<proteinExistence type="predicted"/>